<protein>
    <submittedName>
        <fullName evidence="1">Uncharacterized protein</fullName>
    </submittedName>
</protein>
<sequence>PAPKAGLMNSMNSYVKLNYQYNQHSS</sequence>
<evidence type="ECO:0000313" key="1">
    <source>
        <dbReference type="EMBL" id="SVC77092.1"/>
    </source>
</evidence>
<feature type="non-terminal residue" evidence="1">
    <location>
        <position position="1"/>
    </location>
</feature>
<organism evidence="1">
    <name type="scientific">marine metagenome</name>
    <dbReference type="NCBI Taxonomy" id="408172"/>
    <lineage>
        <taxon>unclassified sequences</taxon>
        <taxon>metagenomes</taxon>
        <taxon>ecological metagenomes</taxon>
    </lineage>
</organism>
<name>A0A382PYC5_9ZZZZ</name>
<accession>A0A382PYC5</accession>
<gene>
    <name evidence="1" type="ORF">METZ01_LOCUS329946</name>
</gene>
<dbReference type="AlphaFoldDB" id="A0A382PYC5"/>
<proteinExistence type="predicted"/>
<reference evidence="1" key="1">
    <citation type="submission" date="2018-05" db="EMBL/GenBank/DDBJ databases">
        <authorList>
            <person name="Lanie J.A."/>
            <person name="Ng W.-L."/>
            <person name="Kazmierczak K.M."/>
            <person name="Andrzejewski T.M."/>
            <person name="Davidsen T.M."/>
            <person name="Wayne K.J."/>
            <person name="Tettelin H."/>
            <person name="Glass J.I."/>
            <person name="Rusch D."/>
            <person name="Podicherti R."/>
            <person name="Tsui H.-C.T."/>
            <person name="Winkler M.E."/>
        </authorList>
    </citation>
    <scope>NUCLEOTIDE SEQUENCE</scope>
</reference>
<dbReference type="EMBL" id="UINC01109929">
    <property type="protein sequence ID" value="SVC77092.1"/>
    <property type="molecule type" value="Genomic_DNA"/>
</dbReference>